<comment type="caution">
    <text evidence="2">The sequence shown here is derived from an EMBL/GenBank/DDBJ whole genome shotgun (WGS) entry which is preliminary data.</text>
</comment>
<dbReference type="AlphaFoldDB" id="A0AAV7WL55"/>
<name>A0AAV7WL55_PLEWA</name>
<organism evidence="2 3">
    <name type="scientific">Pleurodeles waltl</name>
    <name type="common">Iberian ribbed newt</name>
    <dbReference type="NCBI Taxonomy" id="8319"/>
    <lineage>
        <taxon>Eukaryota</taxon>
        <taxon>Metazoa</taxon>
        <taxon>Chordata</taxon>
        <taxon>Craniata</taxon>
        <taxon>Vertebrata</taxon>
        <taxon>Euteleostomi</taxon>
        <taxon>Amphibia</taxon>
        <taxon>Batrachia</taxon>
        <taxon>Caudata</taxon>
        <taxon>Salamandroidea</taxon>
        <taxon>Salamandridae</taxon>
        <taxon>Pleurodelinae</taxon>
        <taxon>Pleurodeles</taxon>
    </lineage>
</organism>
<protein>
    <submittedName>
        <fullName evidence="2">Uncharacterized protein</fullName>
    </submittedName>
</protein>
<keyword evidence="3" id="KW-1185">Reference proteome</keyword>
<feature type="region of interest" description="Disordered" evidence="1">
    <location>
        <begin position="49"/>
        <end position="104"/>
    </location>
</feature>
<feature type="region of interest" description="Disordered" evidence="1">
    <location>
        <begin position="1"/>
        <end position="33"/>
    </location>
</feature>
<reference evidence="2" key="1">
    <citation type="journal article" date="2022" name="bioRxiv">
        <title>Sequencing and chromosome-scale assembly of the giantPleurodeles waltlgenome.</title>
        <authorList>
            <person name="Brown T."/>
            <person name="Elewa A."/>
            <person name="Iarovenko S."/>
            <person name="Subramanian E."/>
            <person name="Araus A.J."/>
            <person name="Petzold A."/>
            <person name="Susuki M."/>
            <person name="Suzuki K.-i.T."/>
            <person name="Hayashi T."/>
            <person name="Toyoda A."/>
            <person name="Oliveira C."/>
            <person name="Osipova E."/>
            <person name="Leigh N.D."/>
            <person name="Simon A."/>
            <person name="Yun M.H."/>
        </authorList>
    </citation>
    <scope>NUCLEOTIDE SEQUENCE</scope>
    <source>
        <strain evidence="2">20211129_DDA</strain>
        <tissue evidence="2">Liver</tissue>
    </source>
</reference>
<evidence type="ECO:0000313" key="2">
    <source>
        <dbReference type="EMBL" id="KAJ1214792.1"/>
    </source>
</evidence>
<gene>
    <name evidence="2" type="ORF">NDU88_002403</name>
</gene>
<sequence>MRTHNLLCAGKNIGDGVDPRNTPQGPLTKDQAKMERTKLVAEVHRDCSVDTTNRWETPARKQETSNEEAAQLGDQRDTTQEHNNDSGQDNMTGERAQGGQQSTN</sequence>
<evidence type="ECO:0000256" key="1">
    <source>
        <dbReference type="SAM" id="MobiDB-lite"/>
    </source>
</evidence>
<feature type="compositionally biased region" description="Basic and acidic residues" evidence="1">
    <location>
        <begin position="74"/>
        <end position="84"/>
    </location>
</feature>
<dbReference type="Proteomes" id="UP001066276">
    <property type="component" value="Chromosome 1_1"/>
</dbReference>
<dbReference type="EMBL" id="JANPWB010000001">
    <property type="protein sequence ID" value="KAJ1214792.1"/>
    <property type="molecule type" value="Genomic_DNA"/>
</dbReference>
<accession>A0AAV7WL55</accession>
<evidence type="ECO:0000313" key="3">
    <source>
        <dbReference type="Proteomes" id="UP001066276"/>
    </source>
</evidence>
<proteinExistence type="predicted"/>